<evidence type="ECO:0000259" key="1">
    <source>
        <dbReference type="Pfam" id="PF14111"/>
    </source>
</evidence>
<keyword evidence="3" id="KW-1185">Reference proteome</keyword>
<reference evidence="2 3" key="1">
    <citation type="submission" date="2023-10" db="EMBL/GenBank/DDBJ databases">
        <title>Chromosome-scale genome assembly provides insights into flower coloration mechanisms of Canna indica.</title>
        <authorList>
            <person name="Li C."/>
        </authorList>
    </citation>
    <scope>NUCLEOTIDE SEQUENCE [LARGE SCALE GENOMIC DNA]</scope>
    <source>
        <tissue evidence="2">Flower</tissue>
    </source>
</reference>
<dbReference type="Pfam" id="PF14111">
    <property type="entry name" value="DUF4283"/>
    <property type="match status" value="1"/>
</dbReference>
<dbReference type="Proteomes" id="UP001327560">
    <property type="component" value="Chromosome 3"/>
</dbReference>
<evidence type="ECO:0000313" key="2">
    <source>
        <dbReference type="EMBL" id="WOL01590.1"/>
    </source>
</evidence>
<feature type="domain" description="DUF4283" evidence="1">
    <location>
        <begin position="161"/>
        <end position="231"/>
    </location>
</feature>
<dbReference type="AlphaFoldDB" id="A0AAQ3QAI8"/>
<name>A0AAQ3QAI8_9LILI</name>
<organism evidence="2 3">
    <name type="scientific">Canna indica</name>
    <name type="common">Indian-shot</name>
    <dbReference type="NCBI Taxonomy" id="4628"/>
    <lineage>
        <taxon>Eukaryota</taxon>
        <taxon>Viridiplantae</taxon>
        <taxon>Streptophyta</taxon>
        <taxon>Embryophyta</taxon>
        <taxon>Tracheophyta</taxon>
        <taxon>Spermatophyta</taxon>
        <taxon>Magnoliopsida</taxon>
        <taxon>Liliopsida</taxon>
        <taxon>Zingiberales</taxon>
        <taxon>Cannaceae</taxon>
        <taxon>Canna</taxon>
    </lineage>
</organism>
<dbReference type="InterPro" id="IPR025558">
    <property type="entry name" value="DUF4283"/>
</dbReference>
<dbReference type="EMBL" id="CP136892">
    <property type="protein sequence ID" value="WOL01590.1"/>
    <property type="molecule type" value="Genomic_DNA"/>
</dbReference>
<evidence type="ECO:0000313" key="3">
    <source>
        <dbReference type="Proteomes" id="UP001327560"/>
    </source>
</evidence>
<sequence>MMRQSRDKKWEKIMENHLEGKSSISNVVSAANKPGSVFGLDLPSSSKDQVSKATMQTEVPGITTSSSLRPLGDVSLRTSSKVLEPNLKDGMTCNTSSLVRDANSLDLSSKSLHAQMSWANLFKSSGSGHPFSSVELLSHIKASVDDFVEFDDSELNEIRKSWFSSLIGRFLHKPPSHFLIRNWAFSVWFEFNIEHIIDLENDFFLFRFDYEDNAIKVFSGGPWAFRGNLINL</sequence>
<proteinExistence type="predicted"/>
<gene>
    <name evidence="2" type="ORF">Cni_G10307</name>
</gene>
<accession>A0AAQ3QAI8</accession>
<protein>
    <recommendedName>
        <fullName evidence="1">DUF4283 domain-containing protein</fullName>
    </recommendedName>
</protein>